<dbReference type="SUPFAM" id="SSF56925">
    <property type="entry name" value="OMPA-like"/>
    <property type="match status" value="1"/>
</dbReference>
<evidence type="ECO:0000256" key="2">
    <source>
        <dbReference type="SAM" id="SignalP"/>
    </source>
</evidence>
<organism evidence="4 5">
    <name type="scientific">Janthinobacterium svalbardensis</name>
    <dbReference type="NCBI Taxonomy" id="368607"/>
    <lineage>
        <taxon>Bacteria</taxon>
        <taxon>Pseudomonadati</taxon>
        <taxon>Pseudomonadota</taxon>
        <taxon>Betaproteobacteria</taxon>
        <taxon>Burkholderiales</taxon>
        <taxon>Oxalobacteraceae</taxon>
        <taxon>Janthinobacterium</taxon>
    </lineage>
</organism>
<dbReference type="Pfam" id="PF01389">
    <property type="entry name" value="OmpA_membrane"/>
    <property type="match status" value="1"/>
</dbReference>
<dbReference type="GO" id="GO:0009279">
    <property type="term" value="C:cell outer membrane"/>
    <property type="evidence" value="ECO:0007669"/>
    <property type="project" value="UniProtKB-SubCell"/>
</dbReference>
<feature type="domain" description="Outer membrane protein OmpA-like transmembrane" evidence="3">
    <location>
        <begin position="21"/>
        <end position="186"/>
    </location>
</feature>
<sequence>MKKQLFSVVVGAALAFPLFAQAENIYVGANVGRSELKLSGDEVSGKENKTGFKVYAGYDFTPNFGAEAGYVNFGKLKESEGKESLSMETSAFYAAATATLPLNAEFSLFAKAGVTQNRTKVKLNLVGFNASESKNKTAALFGIGAAYNINKNLSAVAEYENFGKTLSQDGMKLKADLLSIGLRYKF</sequence>
<dbReference type="InterPro" id="IPR011250">
    <property type="entry name" value="OMP/PagP_B-barrel"/>
</dbReference>
<dbReference type="EMBL" id="CP023422">
    <property type="protein sequence ID" value="ATD62544.1"/>
    <property type="molecule type" value="Genomic_DNA"/>
</dbReference>
<dbReference type="NCBIfam" id="TIGR01414">
    <property type="entry name" value="autotrans_barl"/>
    <property type="match status" value="1"/>
</dbReference>
<dbReference type="Gene3D" id="2.40.160.20">
    <property type="match status" value="1"/>
</dbReference>
<name>A0A290X086_9BURK</name>
<dbReference type="InterPro" id="IPR006315">
    <property type="entry name" value="OM_autotransptr_brl_dom"/>
</dbReference>
<keyword evidence="2" id="KW-0732">Signal</keyword>
<evidence type="ECO:0000259" key="3">
    <source>
        <dbReference type="Pfam" id="PF01389"/>
    </source>
</evidence>
<evidence type="ECO:0000256" key="1">
    <source>
        <dbReference type="ARBA" id="ARBA00004442"/>
    </source>
</evidence>
<proteinExistence type="predicted"/>
<evidence type="ECO:0000313" key="5">
    <source>
        <dbReference type="Proteomes" id="UP000218437"/>
    </source>
</evidence>
<reference evidence="4 5" key="1">
    <citation type="submission" date="2017-09" db="EMBL/GenBank/DDBJ databases">
        <title>Complete genome sequence of Janthinobacterium svalbardensis PAMC 27463.</title>
        <authorList>
            <person name="Cho Y.-J."/>
            <person name="Cho A."/>
            <person name="Kim O.-S."/>
            <person name="Lee J.-I."/>
        </authorList>
    </citation>
    <scope>NUCLEOTIDE SEQUENCE [LARGE SCALE GENOMIC DNA]</scope>
    <source>
        <strain evidence="4 5">PAMC 27463</strain>
    </source>
</reference>
<dbReference type="InterPro" id="IPR000498">
    <property type="entry name" value="OmpA-like_TM_dom"/>
</dbReference>
<keyword evidence="5" id="KW-1185">Reference proteome</keyword>
<accession>A0A290X086</accession>
<dbReference type="RefSeq" id="WP_096237150.1">
    <property type="nucleotide sequence ID" value="NZ_CP023422.1"/>
</dbReference>
<dbReference type="Proteomes" id="UP000218437">
    <property type="component" value="Chromosome"/>
</dbReference>
<comment type="subcellular location">
    <subcellularLocation>
        <location evidence="1">Cell outer membrane</location>
    </subcellularLocation>
</comment>
<feature type="signal peptide" evidence="2">
    <location>
        <begin position="1"/>
        <end position="22"/>
    </location>
</feature>
<feature type="chain" id="PRO_5012516194" description="Outer membrane protein OmpA-like transmembrane domain-containing protein" evidence="2">
    <location>
        <begin position="23"/>
        <end position="186"/>
    </location>
</feature>
<protein>
    <recommendedName>
        <fullName evidence="3">Outer membrane protein OmpA-like transmembrane domain-containing protein</fullName>
    </recommendedName>
</protein>
<gene>
    <name evidence="4" type="ORF">CNX70_22145</name>
</gene>
<dbReference type="AlphaFoldDB" id="A0A290X086"/>
<dbReference type="KEGG" id="jsv:CNX70_22145"/>
<evidence type="ECO:0000313" key="4">
    <source>
        <dbReference type="EMBL" id="ATD62544.1"/>
    </source>
</evidence>